<evidence type="ECO:0000256" key="1">
    <source>
        <dbReference type="PROSITE-ProRule" id="PRU00042"/>
    </source>
</evidence>
<keyword evidence="1" id="KW-0862">Zinc</keyword>
<evidence type="ECO:0000259" key="3">
    <source>
        <dbReference type="PROSITE" id="PS50157"/>
    </source>
</evidence>
<evidence type="ECO:0000313" key="4">
    <source>
        <dbReference type="EMBL" id="CAG8456047.1"/>
    </source>
</evidence>
<proteinExistence type="predicted"/>
<feature type="region of interest" description="Disordered" evidence="2">
    <location>
        <begin position="80"/>
        <end position="105"/>
    </location>
</feature>
<dbReference type="GO" id="GO:0008270">
    <property type="term" value="F:zinc ion binding"/>
    <property type="evidence" value="ECO:0007669"/>
    <property type="project" value="UniProtKB-KW"/>
</dbReference>
<dbReference type="EMBL" id="CAJVPL010000155">
    <property type="protein sequence ID" value="CAG8456047.1"/>
    <property type="molecule type" value="Genomic_DNA"/>
</dbReference>
<gene>
    <name evidence="4" type="ORF">AGERDE_LOCUS2001</name>
</gene>
<dbReference type="OrthoDB" id="10563079at2759"/>
<feature type="compositionally biased region" description="Polar residues" evidence="2">
    <location>
        <begin position="80"/>
        <end position="103"/>
    </location>
</feature>
<dbReference type="Proteomes" id="UP000789831">
    <property type="component" value="Unassembled WGS sequence"/>
</dbReference>
<reference evidence="4" key="1">
    <citation type="submission" date="2021-06" db="EMBL/GenBank/DDBJ databases">
        <authorList>
            <person name="Kallberg Y."/>
            <person name="Tangrot J."/>
            <person name="Rosling A."/>
        </authorList>
    </citation>
    <scope>NUCLEOTIDE SEQUENCE</scope>
    <source>
        <strain evidence="4">MT106</strain>
    </source>
</reference>
<name>A0A9N8VKI6_9GLOM</name>
<dbReference type="InterPro" id="IPR013087">
    <property type="entry name" value="Znf_C2H2_type"/>
</dbReference>
<organism evidence="4 5">
    <name type="scientific">Ambispora gerdemannii</name>
    <dbReference type="NCBI Taxonomy" id="144530"/>
    <lineage>
        <taxon>Eukaryota</taxon>
        <taxon>Fungi</taxon>
        <taxon>Fungi incertae sedis</taxon>
        <taxon>Mucoromycota</taxon>
        <taxon>Glomeromycotina</taxon>
        <taxon>Glomeromycetes</taxon>
        <taxon>Archaeosporales</taxon>
        <taxon>Ambisporaceae</taxon>
        <taxon>Ambispora</taxon>
    </lineage>
</organism>
<evidence type="ECO:0000313" key="5">
    <source>
        <dbReference type="Proteomes" id="UP000789831"/>
    </source>
</evidence>
<accession>A0A9N8VKI6</accession>
<keyword evidence="5" id="KW-1185">Reference proteome</keyword>
<dbReference type="AlphaFoldDB" id="A0A9N8VKI6"/>
<dbReference type="PROSITE" id="PS00028">
    <property type="entry name" value="ZINC_FINGER_C2H2_1"/>
    <property type="match status" value="1"/>
</dbReference>
<evidence type="ECO:0000256" key="2">
    <source>
        <dbReference type="SAM" id="MobiDB-lite"/>
    </source>
</evidence>
<keyword evidence="1" id="KW-0863">Zinc-finger</keyword>
<sequence length="461" mass="51763">MMQDLQENETLYKCKWGLCQEVFSTTRQLWMHVETHVVDAQTRTVVIRQPEKEGSNEVVSLEIIQPKAQENITSNNINSELSSMTTTNNFNANPDNSTTSQPKCHSRKLKYITDSKLQKSSSQSQLPIPGVMPQVPVSLQSSTQSPEVARPQQSMLLQEPMQISQISQPQQSLQRIQTSEVSHPQQSILQSQMPEISSQQQSISPIQMSESMQLQSQMFGVLQPQTSGNPHFQQTVSQIQLARLLQLQSRKSVESQVFMSTQQIIPTQPPADHMQKLMEAQQSQAFALQNLMNNQSNSPSVIAPANIISSSIPNTSTVIGYQRVRVNNNSKILHDMNNVSSQVLHDVNNVSQVLLPILSNMNNGNQISLSTTSLQTAPSRVYTQRSRTYMSRSQLPYPSIRPFDPQHAMQNTQNIQMPIQHNNVTTPVMNNLNSSRPNLHHYVGPMAQNTNNVIHHTRSSS</sequence>
<feature type="domain" description="C2H2-type" evidence="3">
    <location>
        <begin position="12"/>
        <end position="41"/>
    </location>
</feature>
<comment type="caution">
    <text evidence="4">The sequence shown here is derived from an EMBL/GenBank/DDBJ whole genome shotgun (WGS) entry which is preliminary data.</text>
</comment>
<dbReference type="PROSITE" id="PS50157">
    <property type="entry name" value="ZINC_FINGER_C2H2_2"/>
    <property type="match status" value="1"/>
</dbReference>
<protein>
    <submittedName>
        <fullName evidence="4">7088_t:CDS:1</fullName>
    </submittedName>
</protein>
<keyword evidence="1" id="KW-0479">Metal-binding</keyword>